<keyword evidence="4 6" id="KW-1133">Transmembrane helix</keyword>
<dbReference type="RefSeq" id="WP_127787035.1">
    <property type="nucleotide sequence ID" value="NZ_SACL01000002.1"/>
</dbReference>
<dbReference type="OrthoDB" id="194658at2"/>
<comment type="subcellular location">
    <subcellularLocation>
        <location evidence="1">Cell membrane</location>
        <topology evidence="1">Multi-pass membrane protein</topology>
    </subcellularLocation>
</comment>
<keyword evidence="3 6" id="KW-0812">Transmembrane</keyword>
<dbReference type="PANTHER" id="PTHR33931">
    <property type="entry name" value="HOLIN-LIKE PROTEIN CIDA-RELATED"/>
    <property type="match status" value="1"/>
</dbReference>
<dbReference type="AlphaFoldDB" id="A0A437MJF5"/>
<accession>A0A437MJF5</accession>
<evidence type="ECO:0000256" key="1">
    <source>
        <dbReference type="ARBA" id="ARBA00004651"/>
    </source>
</evidence>
<dbReference type="PANTHER" id="PTHR33931:SF2">
    <property type="entry name" value="HOLIN-LIKE PROTEIN CIDA"/>
    <property type="match status" value="1"/>
</dbReference>
<evidence type="ECO:0000256" key="3">
    <source>
        <dbReference type="ARBA" id="ARBA00022692"/>
    </source>
</evidence>
<evidence type="ECO:0000313" key="8">
    <source>
        <dbReference type="Proteomes" id="UP000282957"/>
    </source>
</evidence>
<proteinExistence type="predicted"/>
<dbReference type="Pfam" id="PF03788">
    <property type="entry name" value="LrgA"/>
    <property type="match status" value="1"/>
</dbReference>
<organism evidence="7 8">
    <name type="scientific">Rhodovarius crocodyli</name>
    <dbReference type="NCBI Taxonomy" id="1979269"/>
    <lineage>
        <taxon>Bacteria</taxon>
        <taxon>Pseudomonadati</taxon>
        <taxon>Pseudomonadota</taxon>
        <taxon>Alphaproteobacteria</taxon>
        <taxon>Acetobacterales</taxon>
        <taxon>Roseomonadaceae</taxon>
        <taxon>Rhodovarius</taxon>
    </lineage>
</organism>
<dbReference type="InterPro" id="IPR005538">
    <property type="entry name" value="LrgA/CidA"/>
</dbReference>
<keyword evidence="5 6" id="KW-0472">Membrane</keyword>
<keyword evidence="2" id="KW-1003">Cell membrane</keyword>
<keyword evidence="8" id="KW-1185">Reference proteome</keyword>
<dbReference type="Proteomes" id="UP000282957">
    <property type="component" value="Unassembled WGS sequence"/>
</dbReference>
<dbReference type="GO" id="GO:0005886">
    <property type="term" value="C:plasma membrane"/>
    <property type="evidence" value="ECO:0007669"/>
    <property type="project" value="UniProtKB-SubCell"/>
</dbReference>
<comment type="caution">
    <text evidence="7">The sequence shown here is derived from an EMBL/GenBank/DDBJ whole genome shotgun (WGS) entry which is preliminary data.</text>
</comment>
<evidence type="ECO:0000256" key="4">
    <source>
        <dbReference type="ARBA" id="ARBA00022989"/>
    </source>
</evidence>
<reference evidence="7 8" key="1">
    <citation type="submission" date="2019-01" db="EMBL/GenBank/DDBJ databases">
        <authorList>
            <person name="Chen W.-M."/>
        </authorList>
    </citation>
    <scope>NUCLEOTIDE SEQUENCE [LARGE SCALE GENOMIC DNA]</scope>
    <source>
        <strain evidence="7 8">CCP-6</strain>
    </source>
</reference>
<sequence length="138" mass="15090">MSLHATTILFRRRLHMSRLGQMALMVLFWLAGEALTRATHLPVPGGVLGLGLMLALLFSGRLSVASTRRGAQFFLGELLLFFVPAVLAVTDHPELMGWVGIKIAAVILVGTVTVMAVTALVVEFCCRWSMDRVQPRMA</sequence>
<name>A0A437MJF5_9PROT</name>
<feature type="transmembrane region" description="Helical" evidence="6">
    <location>
        <begin position="95"/>
        <end position="122"/>
    </location>
</feature>
<gene>
    <name evidence="7" type="ORF">EOD42_08390</name>
</gene>
<feature type="transmembrane region" description="Helical" evidence="6">
    <location>
        <begin position="71"/>
        <end position="89"/>
    </location>
</feature>
<evidence type="ECO:0000256" key="5">
    <source>
        <dbReference type="ARBA" id="ARBA00023136"/>
    </source>
</evidence>
<evidence type="ECO:0000256" key="2">
    <source>
        <dbReference type="ARBA" id="ARBA00022475"/>
    </source>
</evidence>
<protein>
    <submittedName>
        <fullName evidence="7">CidA/LrgA family protein</fullName>
    </submittedName>
</protein>
<dbReference type="EMBL" id="SACL01000002">
    <property type="protein sequence ID" value="RVT97807.1"/>
    <property type="molecule type" value="Genomic_DNA"/>
</dbReference>
<evidence type="ECO:0000256" key="6">
    <source>
        <dbReference type="SAM" id="Phobius"/>
    </source>
</evidence>
<feature type="transmembrane region" description="Helical" evidence="6">
    <location>
        <begin position="46"/>
        <end position="64"/>
    </location>
</feature>
<evidence type="ECO:0000313" key="7">
    <source>
        <dbReference type="EMBL" id="RVT97807.1"/>
    </source>
</evidence>